<proteinExistence type="predicted"/>
<name>A0A3P1CH81_9BACT</name>
<dbReference type="OrthoDB" id="2449873at2"/>
<evidence type="ECO:0000313" key="2">
    <source>
        <dbReference type="Proteomes" id="UP000274271"/>
    </source>
</evidence>
<dbReference type="RefSeq" id="WP_124908509.1">
    <property type="nucleotide sequence ID" value="NZ_RQJP01000004.1"/>
</dbReference>
<accession>A0A3P1CH81</accession>
<reference evidence="1 2" key="1">
    <citation type="submission" date="2018-11" db="EMBL/GenBank/DDBJ databases">
        <authorList>
            <person name="Zhou Z."/>
            <person name="Wang G."/>
        </authorList>
    </citation>
    <scope>NUCLEOTIDE SEQUENCE [LARGE SCALE GENOMIC DNA]</scope>
    <source>
        <strain evidence="1 2">KCTC42998</strain>
    </source>
</reference>
<dbReference type="EMBL" id="RQJP01000004">
    <property type="protein sequence ID" value="RRB12558.1"/>
    <property type="molecule type" value="Genomic_DNA"/>
</dbReference>
<evidence type="ECO:0008006" key="3">
    <source>
        <dbReference type="Google" id="ProtNLM"/>
    </source>
</evidence>
<dbReference type="Proteomes" id="UP000274271">
    <property type="component" value="Unassembled WGS sequence"/>
</dbReference>
<dbReference type="AlphaFoldDB" id="A0A3P1CH81"/>
<organism evidence="1 2">
    <name type="scientific">Larkinella knui</name>
    <dbReference type="NCBI Taxonomy" id="2025310"/>
    <lineage>
        <taxon>Bacteria</taxon>
        <taxon>Pseudomonadati</taxon>
        <taxon>Bacteroidota</taxon>
        <taxon>Cytophagia</taxon>
        <taxon>Cytophagales</taxon>
        <taxon>Spirosomataceae</taxon>
        <taxon>Larkinella</taxon>
    </lineage>
</organism>
<sequence length="168" mass="19204">MDKSVKRKRGGRMRAGLFILSMGSLFSGCTEDHKPVLDEELLRLHDAVSVYSDLKKAKADGYDMEVTGYRTQMGFHYLNTALLDDKFEIEKPELLLYAPYGKDSMKFVAVEYATPIKDIKNPPPVPEGFTGSNDKWEINTEFNLWTLHVWIELENEHGLFAPHNPKLP</sequence>
<keyword evidence="2" id="KW-1185">Reference proteome</keyword>
<gene>
    <name evidence="1" type="ORF">EHT87_20410</name>
</gene>
<comment type="caution">
    <text evidence="1">The sequence shown here is derived from an EMBL/GenBank/DDBJ whole genome shotgun (WGS) entry which is preliminary data.</text>
</comment>
<evidence type="ECO:0000313" key="1">
    <source>
        <dbReference type="EMBL" id="RRB12558.1"/>
    </source>
</evidence>
<dbReference type="PROSITE" id="PS51257">
    <property type="entry name" value="PROKAR_LIPOPROTEIN"/>
    <property type="match status" value="1"/>
</dbReference>
<protein>
    <recommendedName>
        <fullName evidence="3">Lipoprotein</fullName>
    </recommendedName>
</protein>